<dbReference type="GO" id="GO:0020037">
    <property type="term" value="F:heme binding"/>
    <property type="evidence" value="ECO:0007669"/>
    <property type="project" value="InterPro"/>
</dbReference>
<dbReference type="PANTHER" id="PTHR46696">
    <property type="entry name" value="P450, PUTATIVE (EUROFUNG)-RELATED"/>
    <property type="match status" value="1"/>
</dbReference>
<evidence type="ECO:0000256" key="2">
    <source>
        <dbReference type="ARBA" id="ARBA00022617"/>
    </source>
</evidence>
<dbReference type="EMBL" id="QKUF01000015">
    <property type="protein sequence ID" value="PZW26302.1"/>
    <property type="molecule type" value="Genomic_DNA"/>
</dbReference>
<dbReference type="GO" id="GO:0004497">
    <property type="term" value="F:monooxygenase activity"/>
    <property type="evidence" value="ECO:0007669"/>
    <property type="project" value="UniProtKB-KW"/>
</dbReference>
<dbReference type="InterPro" id="IPR001128">
    <property type="entry name" value="Cyt_P450"/>
</dbReference>
<protein>
    <recommendedName>
        <fullName evidence="10">Cytochrome P450</fullName>
    </recommendedName>
</protein>
<dbReference type="InterPro" id="IPR036396">
    <property type="entry name" value="Cyt_P450_sf"/>
</dbReference>
<dbReference type="CDD" id="cd20625">
    <property type="entry name" value="CYP164-like"/>
    <property type="match status" value="1"/>
</dbReference>
<keyword evidence="4 7" id="KW-0560">Oxidoreductase</keyword>
<proteinExistence type="inferred from homology"/>
<keyword evidence="6 7" id="KW-0503">Monooxygenase</keyword>
<keyword evidence="5 7" id="KW-0408">Iron</keyword>
<keyword evidence="3 7" id="KW-0479">Metal-binding</keyword>
<evidence type="ECO:0000256" key="5">
    <source>
        <dbReference type="ARBA" id="ARBA00023004"/>
    </source>
</evidence>
<dbReference type="PROSITE" id="PS00086">
    <property type="entry name" value="CYTOCHROME_P450"/>
    <property type="match status" value="1"/>
</dbReference>
<keyword evidence="9" id="KW-1185">Reference proteome</keyword>
<evidence type="ECO:0008006" key="10">
    <source>
        <dbReference type="Google" id="ProtNLM"/>
    </source>
</evidence>
<dbReference type="Proteomes" id="UP000248806">
    <property type="component" value="Unassembled WGS sequence"/>
</dbReference>
<dbReference type="GO" id="GO:0016705">
    <property type="term" value="F:oxidoreductase activity, acting on paired donors, with incorporation or reduction of molecular oxygen"/>
    <property type="evidence" value="ECO:0007669"/>
    <property type="project" value="InterPro"/>
</dbReference>
<evidence type="ECO:0000256" key="3">
    <source>
        <dbReference type="ARBA" id="ARBA00022723"/>
    </source>
</evidence>
<dbReference type="FunFam" id="1.10.630.10:FF:000018">
    <property type="entry name" value="Cytochrome P450 monooxygenase"/>
    <property type="match status" value="1"/>
</dbReference>
<keyword evidence="2 7" id="KW-0349">Heme</keyword>
<dbReference type="RefSeq" id="WP_111324338.1">
    <property type="nucleotide sequence ID" value="NZ_BIFX01000001.1"/>
</dbReference>
<dbReference type="InterPro" id="IPR017972">
    <property type="entry name" value="Cyt_P450_CS"/>
</dbReference>
<dbReference type="InterPro" id="IPR002397">
    <property type="entry name" value="Cyt_P450_B"/>
</dbReference>
<evidence type="ECO:0000256" key="1">
    <source>
        <dbReference type="ARBA" id="ARBA00010617"/>
    </source>
</evidence>
<evidence type="ECO:0000256" key="7">
    <source>
        <dbReference type="RuleBase" id="RU000461"/>
    </source>
</evidence>
<reference evidence="8 9" key="1">
    <citation type="submission" date="2018-06" db="EMBL/GenBank/DDBJ databases">
        <title>Genomic Encyclopedia of Archaeal and Bacterial Type Strains, Phase II (KMG-II): from individual species to whole genera.</title>
        <authorList>
            <person name="Goeker M."/>
        </authorList>
    </citation>
    <scope>NUCLEOTIDE SEQUENCE [LARGE SCALE GENOMIC DNA]</scope>
    <source>
        <strain evidence="8 9">ATCC BAA-1881</strain>
    </source>
</reference>
<dbReference type="AlphaFoldDB" id="A0A326U4L0"/>
<evidence type="ECO:0000256" key="6">
    <source>
        <dbReference type="ARBA" id="ARBA00023033"/>
    </source>
</evidence>
<name>A0A326U4L0_THEHA</name>
<evidence type="ECO:0000313" key="9">
    <source>
        <dbReference type="Proteomes" id="UP000248806"/>
    </source>
</evidence>
<comment type="similarity">
    <text evidence="1 7">Belongs to the cytochrome P450 family.</text>
</comment>
<dbReference type="Pfam" id="PF00067">
    <property type="entry name" value="p450"/>
    <property type="match status" value="1"/>
</dbReference>
<comment type="caution">
    <text evidence="8">The sequence shown here is derived from an EMBL/GenBank/DDBJ whole genome shotgun (WGS) entry which is preliminary data.</text>
</comment>
<sequence>MQKNSNISLSLKQVYNDEYRAFPYPLYHRLRELDPVYWDPELQAWVLTGYNDVVTTLRSPKVSAQRFEIEKEWLPEAFYRQMEPSLRAIARQMLFLDPPDHTRIRGLVAKAFTPRMIERMREHIQQIVDTLLDDVLAKERFNFVEEFTYPLPAIVIAEMLGVPSEDREQFIRWSGDFGTLLEGADLDLEQGMRALYGVQEFIDYFRKMIAQRQLQPRDDLLQALIHAHEGGDKLDEYELLGNCILLLAAGHGTTTELLGNGLYALLTHPDQYMLFQQNPEIASTAVMELLRYDGPVQSTSREVKEDIEIDGKRIQAGSTVVLCLGAASHDPAHFTNPDQLVLDRKENRHLAFGQGIHFCLGAPLARLESEIAFSTLMRRLRNPRLVQEPEWWSGLIFRGMGSLLIEHDV</sequence>
<dbReference type="PRINTS" id="PR00359">
    <property type="entry name" value="BP450"/>
</dbReference>
<gene>
    <name evidence="8" type="ORF">EI42_03882</name>
</gene>
<dbReference type="Gene3D" id="1.10.630.10">
    <property type="entry name" value="Cytochrome P450"/>
    <property type="match status" value="1"/>
</dbReference>
<evidence type="ECO:0000256" key="4">
    <source>
        <dbReference type="ARBA" id="ARBA00023002"/>
    </source>
</evidence>
<dbReference type="GO" id="GO:0005506">
    <property type="term" value="F:iron ion binding"/>
    <property type="evidence" value="ECO:0007669"/>
    <property type="project" value="InterPro"/>
</dbReference>
<organism evidence="8 9">
    <name type="scientific">Thermosporothrix hazakensis</name>
    <dbReference type="NCBI Taxonomy" id="644383"/>
    <lineage>
        <taxon>Bacteria</taxon>
        <taxon>Bacillati</taxon>
        <taxon>Chloroflexota</taxon>
        <taxon>Ktedonobacteria</taxon>
        <taxon>Ktedonobacterales</taxon>
        <taxon>Thermosporotrichaceae</taxon>
        <taxon>Thermosporothrix</taxon>
    </lineage>
</organism>
<dbReference type="OrthoDB" id="9801155at2"/>
<dbReference type="PANTHER" id="PTHR46696:SF1">
    <property type="entry name" value="CYTOCHROME P450 YJIB-RELATED"/>
    <property type="match status" value="1"/>
</dbReference>
<dbReference type="SUPFAM" id="SSF48264">
    <property type="entry name" value="Cytochrome P450"/>
    <property type="match status" value="1"/>
</dbReference>
<accession>A0A326U4L0</accession>
<evidence type="ECO:0000313" key="8">
    <source>
        <dbReference type="EMBL" id="PZW26302.1"/>
    </source>
</evidence>